<evidence type="ECO:0000313" key="3">
    <source>
        <dbReference type="Proteomes" id="UP000282106"/>
    </source>
</evidence>
<name>A0A3N0VE70_9GAMM</name>
<keyword evidence="1" id="KW-0489">Methyltransferase</keyword>
<keyword evidence="1" id="KW-0808">Transferase</keyword>
<comment type="function">
    <text evidence="1">Specifically methylates the guanosine in position 1516 of 16S rRNA.</text>
</comment>
<comment type="subcellular location">
    <subcellularLocation>
        <location evidence="1">Cytoplasm</location>
    </subcellularLocation>
</comment>
<comment type="catalytic activity">
    <reaction evidence="1">
        <text>guanosine(1516) in 16S rRNA + S-adenosyl-L-methionine = N(2)-methylguanosine(1516) in 16S rRNA + S-adenosyl-L-homocysteine + H(+)</text>
        <dbReference type="Rhea" id="RHEA:43220"/>
        <dbReference type="Rhea" id="RHEA-COMP:10412"/>
        <dbReference type="Rhea" id="RHEA-COMP:10413"/>
        <dbReference type="ChEBI" id="CHEBI:15378"/>
        <dbReference type="ChEBI" id="CHEBI:57856"/>
        <dbReference type="ChEBI" id="CHEBI:59789"/>
        <dbReference type="ChEBI" id="CHEBI:74269"/>
        <dbReference type="ChEBI" id="CHEBI:74481"/>
        <dbReference type="EC" id="2.1.1.242"/>
    </reaction>
</comment>
<keyword evidence="1" id="KW-0949">S-adenosyl-L-methionine</keyword>
<reference evidence="2 3" key="1">
    <citation type="submission" date="2018-10" db="EMBL/GenBank/DDBJ databases">
        <authorList>
            <person name="Chen W.-M."/>
        </authorList>
    </citation>
    <scope>NUCLEOTIDE SEQUENCE [LARGE SCALE GENOMIC DNA]</scope>
    <source>
        <strain evidence="2 3">THS-13</strain>
    </source>
</reference>
<feature type="binding site" evidence="1">
    <location>
        <position position="167"/>
    </location>
    <ligand>
        <name>S-adenosyl-L-methionine</name>
        <dbReference type="ChEBI" id="CHEBI:59789"/>
    </ligand>
</feature>
<sequence>MTPPSSVDPAATAVAETKALNFKVRGFLFELRELDGRLCLRAPHLAGYGAISADWGSEDVRRRIKGGKKQLLAKAVGLHKHPSPHVLDGTAGLGRDGYTLAALGANVTLVERTHALVRLLRDAQARALSDATLCAAADRITVIEASSHALLTSSASEGAAWDVIYLDPMYPEDGKSALPSKEMQVLRDLTGGDADADSLLDLALACARQRVVIKRPAKAPWLAGRKPGLELKGTQARFDIYLPSPRP</sequence>
<dbReference type="Gene3D" id="3.40.50.150">
    <property type="entry name" value="Vaccinia Virus protein VP39"/>
    <property type="match status" value="1"/>
</dbReference>
<feature type="binding site" evidence="1">
    <location>
        <begin position="146"/>
        <end position="147"/>
    </location>
    <ligand>
        <name>S-adenosyl-L-methionine</name>
        <dbReference type="ChEBI" id="CHEBI:59789"/>
    </ligand>
</feature>
<gene>
    <name evidence="1" type="primary">rsmJ</name>
    <name evidence="2" type="ORF">ED208_08540</name>
</gene>
<keyword evidence="1" id="KW-0963">Cytoplasm</keyword>
<dbReference type="GO" id="GO:0008990">
    <property type="term" value="F:rRNA (guanine-N2-)-methyltransferase activity"/>
    <property type="evidence" value="ECO:0007669"/>
    <property type="project" value="UniProtKB-UniRule"/>
</dbReference>
<dbReference type="EC" id="2.1.1.242" evidence="1"/>
<keyword evidence="1" id="KW-0698">rRNA processing</keyword>
<dbReference type="InParanoid" id="A0A3N0VE70"/>
<dbReference type="Pfam" id="PF04445">
    <property type="entry name" value="SAM_MT"/>
    <property type="match status" value="1"/>
</dbReference>
<dbReference type="AlphaFoldDB" id="A0A3N0VE70"/>
<dbReference type="PANTHER" id="PTHR36112">
    <property type="entry name" value="RIBOSOMAL RNA SMALL SUBUNIT METHYLTRANSFERASE J"/>
    <property type="match status" value="1"/>
</dbReference>
<protein>
    <recommendedName>
        <fullName evidence="1">Ribosomal RNA small subunit methyltransferase J</fullName>
        <ecNumber evidence="1">2.1.1.242</ecNumber>
    </recommendedName>
    <alternativeName>
        <fullName evidence="1">16S rRNA m2G1516 methyltransferase</fullName>
    </alternativeName>
    <alternativeName>
        <fullName evidence="1">rRNA (guanine-N(2)-)-methyltransferase</fullName>
    </alternativeName>
</protein>
<dbReference type="FunCoup" id="A0A3N0VE70">
    <property type="interactions" value="12"/>
</dbReference>
<feature type="binding site" evidence="1">
    <location>
        <begin position="111"/>
        <end position="112"/>
    </location>
    <ligand>
        <name>S-adenosyl-L-methionine</name>
        <dbReference type="ChEBI" id="CHEBI:59789"/>
    </ligand>
</feature>
<accession>A0A3N0VE70</accession>
<evidence type="ECO:0000256" key="1">
    <source>
        <dbReference type="HAMAP-Rule" id="MF_01523"/>
    </source>
</evidence>
<feature type="binding site" evidence="1">
    <location>
        <begin position="95"/>
        <end position="96"/>
    </location>
    <ligand>
        <name>S-adenosyl-L-methionine</name>
        <dbReference type="ChEBI" id="CHEBI:59789"/>
    </ligand>
</feature>
<keyword evidence="3" id="KW-1185">Reference proteome</keyword>
<comment type="similarity">
    <text evidence="1">Belongs to the methyltransferase superfamily. RsmJ family.</text>
</comment>
<dbReference type="PANTHER" id="PTHR36112:SF1">
    <property type="entry name" value="RIBOSOMAL RNA SMALL SUBUNIT METHYLTRANSFERASE J"/>
    <property type="match status" value="1"/>
</dbReference>
<evidence type="ECO:0000313" key="2">
    <source>
        <dbReference type="EMBL" id="ROH91010.1"/>
    </source>
</evidence>
<organism evidence="2 3">
    <name type="scientific">Stagnimonas aquatica</name>
    <dbReference type="NCBI Taxonomy" id="2689987"/>
    <lineage>
        <taxon>Bacteria</taxon>
        <taxon>Pseudomonadati</taxon>
        <taxon>Pseudomonadota</taxon>
        <taxon>Gammaproteobacteria</taxon>
        <taxon>Nevskiales</taxon>
        <taxon>Nevskiaceae</taxon>
        <taxon>Stagnimonas</taxon>
    </lineage>
</organism>
<proteinExistence type="inferred from homology"/>
<dbReference type="Proteomes" id="UP000282106">
    <property type="component" value="Unassembled WGS sequence"/>
</dbReference>
<dbReference type="EMBL" id="RJVO01000003">
    <property type="protein sequence ID" value="ROH91010.1"/>
    <property type="molecule type" value="Genomic_DNA"/>
</dbReference>
<dbReference type="InterPro" id="IPR029063">
    <property type="entry name" value="SAM-dependent_MTases_sf"/>
</dbReference>
<comment type="caution">
    <text evidence="2">The sequence shown here is derived from an EMBL/GenBank/DDBJ whole genome shotgun (WGS) entry which is preliminary data.</text>
</comment>
<dbReference type="HAMAP" id="MF_01523">
    <property type="entry name" value="16SrRNA_methyltr_J"/>
    <property type="match status" value="1"/>
</dbReference>
<dbReference type="GO" id="GO:0005737">
    <property type="term" value="C:cytoplasm"/>
    <property type="evidence" value="ECO:0007669"/>
    <property type="project" value="UniProtKB-SubCell"/>
</dbReference>
<dbReference type="SUPFAM" id="SSF53335">
    <property type="entry name" value="S-adenosyl-L-methionine-dependent methyltransferases"/>
    <property type="match status" value="1"/>
</dbReference>
<dbReference type="InterPro" id="IPR007536">
    <property type="entry name" value="16SrRNA_methylTrfase_J"/>
</dbReference>